<evidence type="ECO:0000313" key="4">
    <source>
        <dbReference type="Proteomes" id="UP000192477"/>
    </source>
</evidence>
<feature type="signal peptide" evidence="2">
    <location>
        <begin position="1"/>
        <end position="24"/>
    </location>
</feature>
<reference evidence="3 4" key="1">
    <citation type="journal article" date="2017" name="BMC Microbiol.">
        <title>Comparative genomics of Enterococcus spp. isolated from bovine feces.</title>
        <authorList>
            <person name="Beukers A.G."/>
            <person name="Zaheer R."/>
            <person name="Goji N."/>
            <person name="Amoako K.K."/>
            <person name="Chaves A.V."/>
            <person name="Ward M.P."/>
            <person name="McAllister T.A."/>
        </authorList>
    </citation>
    <scope>NUCLEOTIDE SEQUENCE [LARGE SCALE GENOMIC DNA]</scope>
    <source>
        <strain evidence="3 4">F1129D 143</strain>
    </source>
</reference>
<dbReference type="EMBL" id="MJEA01000002">
    <property type="protein sequence ID" value="OQO70854.1"/>
    <property type="molecule type" value="Genomic_DNA"/>
</dbReference>
<keyword evidence="2" id="KW-0732">Signal</keyword>
<evidence type="ECO:0000256" key="2">
    <source>
        <dbReference type="SAM" id="SignalP"/>
    </source>
</evidence>
<feature type="compositionally biased region" description="Acidic residues" evidence="1">
    <location>
        <begin position="46"/>
        <end position="61"/>
    </location>
</feature>
<comment type="caution">
    <text evidence="3">The sequence shown here is derived from an EMBL/GenBank/DDBJ whole genome shotgun (WGS) entry which is preliminary data.</text>
</comment>
<dbReference type="STRING" id="112904.BH747_02305"/>
<feature type="region of interest" description="Disordered" evidence="1">
    <location>
        <begin position="34"/>
        <end position="61"/>
    </location>
</feature>
<sequence length="203" mass="22117">MKKMTLAILSVLGVTMFSSVLAGAQTIQGQESATVPVTGTIKEFDPENPEEGEEENPEIPDEQWIKVDIPSSVSFAASEASKGSVNSATYTIKNRSAEGVKVSIENFASRGTEHNLFSGTVLNLVSDDATVNLRTAEDSFINTRTELMSLPGSIINGQPTEKQEEKTFKLTGKLGTDFDFTQVPQQGVDQTYDLMFHFERVAD</sequence>
<organism evidence="3 4">
    <name type="scientific">Enterococcus villorum</name>
    <dbReference type="NCBI Taxonomy" id="112904"/>
    <lineage>
        <taxon>Bacteria</taxon>
        <taxon>Bacillati</taxon>
        <taxon>Bacillota</taxon>
        <taxon>Bacilli</taxon>
        <taxon>Lactobacillales</taxon>
        <taxon>Enterococcaceae</taxon>
        <taxon>Enterococcus</taxon>
    </lineage>
</organism>
<evidence type="ECO:0000256" key="1">
    <source>
        <dbReference type="SAM" id="MobiDB-lite"/>
    </source>
</evidence>
<proteinExistence type="predicted"/>
<dbReference type="Proteomes" id="UP000192477">
    <property type="component" value="Unassembled WGS sequence"/>
</dbReference>
<feature type="chain" id="PRO_5039186424" description="WxL domain-containing protein" evidence="2">
    <location>
        <begin position="25"/>
        <end position="203"/>
    </location>
</feature>
<accession>A0A1V8YE13</accession>
<dbReference type="AlphaFoldDB" id="A0A1V8YE13"/>
<dbReference type="RefSeq" id="WP_081182099.1">
    <property type="nucleotide sequence ID" value="NZ_MJEA01000002.1"/>
</dbReference>
<name>A0A1V8YE13_9ENTE</name>
<protein>
    <recommendedName>
        <fullName evidence="5">WxL domain-containing protein</fullName>
    </recommendedName>
</protein>
<evidence type="ECO:0000313" key="3">
    <source>
        <dbReference type="EMBL" id="OQO70854.1"/>
    </source>
</evidence>
<dbReference type="OrthoDB" id="2194369at2"/>
<gene>
    <name evidence="3" type="ORF">BH747_02305</name>
</gene>
<evidence type="ECO:0008006" key="5">
    <source>
        <dbReference type="Google" id="ProtNLM"/>
    </source>
</evidence>